<comment type="caution">
    <text evidence="2">The sequence shown here is derived from an EMBL/GenBank/DDBJ whole genome shotgun (WGS) entry which is preliminary data.</text>
</comment>
<evidence type="ECO:0000313" key="2">
    <source>
        <dbReference type="EMBL" id="KAK4132743.1"/>
    </source>
</evidence>
<dbReference type="EMBL" id="MU853416">
    <property type="protein sequence ID" value="KAK4132743.1"/>
    <property type="molecule type" value="Genomic_DNA"/>
</dbReference>
<dbReference type="AlphaFoldDB" id="A0AAN6ZCH0"/>
<organism evidence="2 3">
    <name type="scientific">Trichocladium antarcticum</name>
    <dbReference type="NCBI Taxonomy" id="1450529"/>
    <lineage>
        <taxon>Eukaryota</taxon>
        <taxon>Fungi</taxon>
        <taxon>Dikarya</taxon>
        <taxon>Ascomycota</taxon>
        <taxon>Pezizomycotina</taxon>
        <taxon>Sordariomycetes</taxon>
        <taxon>Sordariomycetidae</taxon>
        <taxon>Sordariales</taxon>
        <taxon>Chaetomiaceae</taxon>
        <taxon>Trichocladium</taxon>
    </lineage>
</organism>
<reference evidence="2" key="1">
    <citation type="journal article" date="2023" name="Mol. Phylogenet. Evol.">
        <title>Genome-scale phylogeny and comparative genomics of the fungal order Sordariales.</title>
        <authorList>
            <person name="Hensen N."/>
            <person name="Bonometti L."/>
            <person name="Westerberg I."/>
            <person name="Brannstrom I.O."/>
            <person name="Guillou S."/>
            <person name="Cros-Aarteil S."/>
            <person name="Calhoun S."/>
            <person name="Haridas S."/>
            <person name="Kuo A."/>
            <person name="Mondo S."/>
            <person name="Pangilinan J."/>
            <person name="Riley R."/>
            <person name="LaButti K."/>
            <person name="Andreopoulos B."/>
            <person name="Lipzen A."/>
            <person name="Chen C."/>
            <person name="Yan M."/>
            <person name="Daum C."/>
            <person name="Ng V."/>
            <person name="Clum A."/>
            <person name="Steindorff A."/>
            <person name="Ohm R.A."/>
            <person name="Martin F."/>
            <person name="Silar P."/>
            <person name="Natvig D.O."/>
            <person name="Lalanne C."/>
            <person name="Gautier V."/>
            <person name="Ament-Velasquez S.L."/>
            <person name="Kruys A."/>
            <person name="Hutchinson M.I."/>
            <person name="Powell A.J."/>
            <person name="Barry K."/>
            <person name="Miller A.N."/>
            <person name="Grigoriev I.V."/>
            <person name="Debuchy R."/>
            <person name="Gladieux P."/>
            <person name="Hiltunen Thoren M."/>
            <person name="Johannesson H."/>
        </authorList>
    </citation>
    <scope>NUCLEOTIDE SEQUENCE</scope>
    <source>
        <strain evidence="2">CBS 123565</strain>
    </source>
</reference>
<proteinExistence type="predicted"/>
<reference evidence="2" key="2">
    <citation type="submission" date="2023-05" db="EMBL/GenBank/DDBJ databases">
        <authorList>
            <consortium name="Lawrence Berkeley National Laboratory"/>
            <person name="Steindorff A."/>
            <person name="Hensen N."/>
            <person name="Bonometti L."/>
            <person name="Westerberg I."/>
            <person name="Brannstrom I.O."/>
            <person name="Guillou S."/>
            <person name="Cros-Aarteil S."/>
            <person name="Calhoun S."/>
            <person name="Haridas S."/>
            <person name="Kuo A."/>
            <person name="Mondo S."/>
            <person name="Pangilinan J."/>
            <person name="Riley R."/>
            <person name="Labutti K."/>
            <person name="Andreopoulos B."/>
            <person name="Lipzen A."/>
            <person name="Chen C."/>
            <person name="Yanf M."/>
            <person name="Daum C."/>
            <person name="Ng V."/>
            <person name="Clum A."/>
            <person name="Ohm R."/>
            <person name="Martin F."/>
            <person name="Silar P."/>
            <person name="Natvig D."/>
            <person name="Lalanne C."/>
            <person name="Gautier V."/>
            <person name="Ament-Velasquez S.L."/>
            <person name="Kruys A."/>
            <person name="Hutchinson M.I."/>
            <person name="Powell A.J."/>
            <person name="Barry K."/>
            <person name="Miller A.N."/>
            <person name="Grigoriev I.V."/>
            <person name="Debuchy R."/>
            <person name="Gladieux P."/>
            <person name="Thoren M.H."/>
            <person name="Johannesson H."/>
        </authorList>
    </citation>
    <scope>NUCLEOTIDE SEQUENCE</scope>
    <source>
        <strain evidence="2">CBS 123565</strain>
    </source>
</reference>
<feature type="region of interest" description="Disordered" evidence="1">
    <location>
        <begin position="55"/>
        <end position="93"/>
    </location>
</feature>
<name>A0AAN6ZCH0_9PEZI</name>
<evidence type="ECO:0000256" key="1">
    <source>
        <dbReference type="SAM" id="MobiDB-lite"/>
    </source>
</evidence>
<protein>
    <submittedName>
        <fullName evidence="2">Uncharacterized protein</fullName>
    </submittedName>
</protein>
<sequence length="93" mass="10302">MCGQSQSLTWRPSAPTREFLSVELTPRAQTGCRQLKIPTMVHSCCPRSRLGRRCNRVPQPELPNQQPHVRPKTGSRPLPTGGISRGSVLSKTI</sequence>
<evidence type="ECO:0000313" key="3">
    <source>
        <dbReference type="Proteomes" id="UP001304895"/>
    </source>
</evidence>
<accession>A0AAN6ZCH0</accession>
<dbReference type="Proteomes" id="UP001304895">
    <property type="component" value="Unassembled WGS sequence"/>
</dbReference>
<keyword evidence="3" id="KW-1185">Reference proteome</keyword>
<gene>
    <name evidence="2" type="ORF">BT67DRAFT_77240</name>
</gene>